<accession>A0A1I4BQE9</accession>
<feature type="domain" description="DUF2510" evidence="3">
    <location>
        <begin position="20"/>
        <end position="48"/>
    </location>
</feature>
<evidence type="ECO:0000313" key="4">
    <source>
        <dbReference type="EMBL" id="SFK70259.1"/>
    </source>
</evidence>
<dbReference type="Proteomes" id="UP000199111">
    <property type="component" value="Unassembled WGS sequence"/>
</dbReference>
<sequence length="391" mass="41180">MHGKPVLTTLAAMTTQTPSGWYPDPYGSPQLRWWDGNQWTDATHPADALAGQATHQTPHTGPSPQQAGPPPGGTGPWNQPAGPPSGATGPWNQPTAPPQGPGTPQGEQPQWGSAPPHGTTMQLPVGGYGLPAGAPPRRSSPWPWILGGGGVVIAIIGIVVAAMFLFDPRGRLVAGDPTPAPEATTQEPTFQPTPDPSASPSPERSDGAAPLPQPEGGRLKDPVTGLSYEFPGAPWRVPESIGGGPLEFLWTSAALAVSQENYDGQGGNWSGNIFVGELPDKFGYDGVPSMRATAATLLHATEQNFYSPTHGRKIVQDKAIKVDGKDAWLLMFDLDFTKESTANGWKWKKERGAFVIVDRGTGARPGLVYVSVPDNLDVSVVGRVLDSLKLS</sequence>
<feature type="region of interest" description="Disordered" evidence="1">
    <location>
        <begin position="52"/>
        <end position="136"/>
    </location>
</feature>
<dbReference type="AlphaFoldDB" id="A0A1I4BQE9"/>
<keyword evidence="5" id="KW-1185">Reference proteome</keyword>
<organism evidence="4 5">
    <name type="scientific">Streptosporangium canum</name>
    <dbReference type="NCBI Taxonomy" id="324952"/>
    <lineage>
        <taxon>Bacteria</taxon>
        <taxon>Bacillati</taxon>
        <taxon>Actinomycetota</taxon>
        <taxon>Actinomycetes</taxon>
        <taxon>Streptosporangiales</taxon>
        <taxon>Streptosporangiaceae</taxon>
        <taxon>Streptosporangium</taxon>
    </lineage>
</organism>
<evidence type="ECO:0000256" key="1">
    <source>
        <dbReference type="SAM" id="MobiDB-lite"/>
    </source>
</evidence>
<evidence type="ECO:0000256" key="2">
    <source>
        <dbReference type="SAM" id="Phobius"/>
    </source>
</evidence>
<keyword evidence="2" id="KW-1133">Transmembrane helix</keyword>
<name>A0A1I4BQE9_9ACTN</name>
<dbReference type="Pfam" id="PF10708">
    <property type="entry name" value="DUF2510"/>
    <property type="match status" value="1"/>
</dbReference>
<feature type="region of interest" description="Disordered" evidence="1">
    <location>
        <begin position="175"/>
        <end position="224"/>
    </location>
</feature>
<dbReference type="InterPro" id="IPR018929">
    <property type="entry name" value="DUF2510"/>
</dbReference>
<reference evidence="5" key="1">
    <citation type="submission" date="2016-10" db="EMBL/GenBank/DDBJ databases">
        <authorList>
            <person name="Varghese N."/>
            <person name="Submissions S."/>
        </authorList>
    </citation>
    <scope>NUCLEOTIDE SEQUENCE [LARGE SCALE GENOMIC DNA]</scope>
    <source>
        <strain evidence="5">CGMCC 4.2126</strain>
    </source>
</reference>
<protein>
    <recommendedName>
        <fullName evidence="3">DUF2510 domain-containing protein</fullName>
    </recommendedName>
</protein>
<gene>
    <name evidence="4" type="ORF">SAMN05216275_132106</name>
</gene>
<evidence type="ECO:0000313" key="5">
    <source>
        <dbReference type="Proteomes" id="UP000199111"/>
    </source>
</evidence>
<keyword evidence="2" id="KW-0812">Transmembrane</keyword>
<evidence type="ECO:0000259" key="3">
    <source>
        <dbReference type="Pfam" id="PF10708"/>
    </source>
</evidence>
<dbReference type="EMBL" id="FOQY01000032">
    <property type="protein sequence ID" value="SFK70259.1"/>
    <property type="molecule type" value="Genomic_DNA"/>
</dbReference>
<feature type="transmembrane region" description="Helical" evidence="2">
    <location>
        <begin position="142"/>
        <end position="166"/>
    </location>
</feature>
<proteinExistence type="predicted"/>
<keyword evidence="2" id="KW-0472">Membrane</keyword>